<reference evidence="2" key="1">
    <citation type="submission" date="2014-09" db="EMBL/GenBank/DDBJ databases">
        <authorList>
            <person name="Magalhaes I.L.F."/>
            <person name="Oliveira U."/>
            <person name="Santos F.R."/>
            <person name="Vidigal T.H.D.A."/>
            <person name="Brescovit A.D."/>
            <person name="Santos A.J."/>
        </authorList>
    </citation>
    <scope>NUCLEOTIDE SEQUENCE</scope>
    <source>
        <tissue evidence="2">Shoot tissue taken approximately 20 cm above the soil surface</tissue>
    </source>
</reference>
<evidence type="ECO:0000256" key="1">
    <source>
        <dbReference type="SAM" id="MobiDB-lite"/>
    </source>
</evidence>
<reference evidence="2" key="2">
    <citation type="journal article" date="2015" name="Data Brief">
        <title>Shoot transcriptome of the giant reed, Arundo donax.</title>
        <authorList>
            <person name="Barrero R.A."/>
            <person name="Guerrero F.D."/>
            <person name="Moolhuijzen P."/>
            <person name="Goolsby J.A."/>
            <person name="Tidwell J."/>
            <person name="Bellgard S.E."/>
            <person name="Bellgard M.I."/>
        </authorList>
    </citation>
    <scope>NUCLEOTIDE SEQUENCE</scope>
    <source>
        <tissue evidence="2">Shoot tissue taken approximately 20 cm above the soil surface</tissue>
    </source>
</reference>
<accession>A0A0A9BHH9</accession>
<dbReference type="AlphaFoldDB" id="A0A0A9BHH9"/>
<sequence>MSGRSTQRKGNPAPTRPDRNSVN</sequence>
<protein>
    <submittedName>
        <fullName evidence="2">Uncharacterized protein</fullName>
    </submittedName>
</protein>
<dbReference type="EMBL" id="GBRH01234456">
    <property type="protein sequence ID" value="JAD63439.1"/>
    <property type="molecule type" value="Transcribed_RNA"/>
</dbReference>
<name>A0A0A9BHH9_ARUDO</name>
<proteinExistence type="predicted"/>
<feature type="region of interest" description="Disordered" evidence="1">
    <location>
        <begin position="1"/>
        <end position="23"/>
    </location>
</feature>
<organism evidence="2">
    <name type="scientific">Arundo donax</name>
    <name type="common">Giant reed</name>
    <name type="synonym">Donax arundinaceus</name>
    <dbReference type="NCBI Taxonomy" id="35708"/>
    <lineage>
        <taxon>Eukaryota</taxon>
        <taxon>Viridiplantae</taxon>
        <taxon>Streptophyta</taxon>
        <taxon>Embryophyta</taxon>
        <taxon>Tracheophyta</taxon>
        <taxon>Spermatophyta</taxon>
        <taxon>Magnoliopsida</taxon>
        <taxon>Liliopsida</taxon>
        <taxon>Poales</taxon>
        <taxon>Poaceae</taxon>
        <taxon>PACMAD clade</taxon>
        <taxon>Arundinoideae</taxon>
        <taxon>Arundineae</taxon>
        <taxon>Arundo</taxon>
    </lineage>
</organism>
<evidence type="ECO:0000313" key="2">
    <source>
        <dbReference type="EMBL" id="JAD63439.1"/>
    </source>
</evidence>